<keyword evidence="5" id="KW-0472">Membrane</keyword>
<dbReference type="PROSITE" id="PS50885">
    <property type="entry name" value="HAMP"/>
    <property type="match status" value="1"/>
</dbReference>
<reference evidence="8 9" key="1">
    <citation type="submission" date="2023-05" db="EMBL/GenBank/DDBJ databases">
        <title>Pseudoalteromonas ardens sp. nov., Pseudoalteromonas obscura sp. nov., and Pseudoalteromonas umbrosa sp. nov., isolated from the coral Montipora capitata.</title>
        <authorList>
            <person name="Thomas E.M."/>
            <person name="Smith E.M."/>
            <person name="Papke E."/>
            <person name="Shlafstein M.D."/>
            <person name="Oline D.K."/>
            <person name="Videau P."/>
            <person name="Saw J.H."/>
            <person name="Strangman W.K."/>
            <person name="Ushijima B."/>
        </authorList>
    </citation>
    <scope>NUCLEOTIDE SEQUENCE [LARGE SCALE GENOMIC DNA]</scope>
    <source>
        <strain evidence="8 9">P94</strain>
    </source>
</reference>
<dbReference type="SMART" id="SM00283">
    <property type="entry name" value="MA"/>
    <property type="match status" value="1"/>
</dbReference>
<feature type="transmembrane region" description="Helical" evidence="5">
    <location>
        <begin position="206"/>
        <end position="230"/>
    </location>
</feature>
<dbReference type="CDD" id="cd06225">
    <property type="entry name" value="HAMP"/>
    <property type="match status" value="1"/>
</dbReference>
<dbReference type="InterPro" id="IPR004090">
    <property type="entry name" value="Chemotax_Me-accpt_rcpt"/>
</dbReference>
<comment type="subcellular location">
    <subcellularLocation>
        <location evidence="1">Membrane</location>
    </subcellularLocation>
</comment>
<dbReference type="PANTHER" id="PTHR32089">
    <property type="entry name" value="METHYL-ACCEPTING CHEMOTAXIS PROTEIN MCPB"/>
    <property type="match status" value="1"/>
</dbReference>
<dbReference type="RefSeq" id="WP_284138689.1">
    <property type="nucleotide sequence ID" value="NZ_JASJUT010000015.1"/>
</dbReference>
<dbReference type="PROSITE" id="PS50111">
    <property type="entry name" value="CHEMOTAXIS_TRANSDUC_2"/>
    <property type="match status" value="1"/>
</dbReference>
<evidence type="ECO:0000313" key="8">
    <source>
        <dbReference type="EMBL" id="MDK2598201.1"/>
    </source>
</evidence>
<comment type="similarity">
    <text evidence="3">Belongs to the methyl-accepting chemotaxis (MCP) protein family.</text>
</comment>
<keyword evidence="9" id="KW-1185">Reference proteome</keyword>
<protein>
    <submittedName>
        <fullName evidence="8">Methyl-accepting chemotaxis protein</fullName>
    </submittedName>
</protein>
<organism evidence="8 9">
    <name type="scientific">Pseudoalteromonas obscura</name>
    <dbReference type="NCBI Taxonomy" id="3048491"/>
    <lineage>
        <taxon>Bacteria</taxon>
        <taxon>Pseudomonadati</taxon>
        <taxon>Pseudomonadota</taxon>
        <taxon>Gammaproteobacteria</taxon>
        <taxon>Alteromonadales</taxon>
        <taxon>Pseudoalteromonadaceae</taxon>
        <taxon>Pseudoalteromonas</taxon>
    </lineage>
</organism>
<feature type="domain" description="HAMP" evidence="7">
    <location>
        <begin position="232"/>
        <end position="286"/>
    </location>
</feature>
<dbReference type="SMART" id="SM00304">
    <property type="entry name" value="HAMP"/>
    <property type="match status" value="1"/>
</dbReference>
<evidence type="ECO:0000259" key="7">
    <source>
        <dbReference type="PROSITE" id="PS50885"/>
    </source>
</evidence>
<name>A0ABT7ET19_9GAMM</name>
<evidence type="ECO:0000256" key="4">
    <source>
        <dbReference type="PROSITE-ProRule" id="PRU00284"/>
    </source>
</evidence>
<dbReference type="Pfam" id="PF00015">
    <property type="entry name" value="MCPsignal"/>
    <property type="match status" value="1"/>
</dbReference>
<dbReference type="Proteomes" id="UP001231915">
    <property type="component" value="Unassembled WGS sequence"/>
</dbReference>
<sequence>MNQLKIAHRIYLMSAIQLAMLLLVSVIALVQMAKIGYELIDIAEEDIPLNNFLTQITEHQLEQAILLERMLLYKSLADANHPGYDTKVQQLSLKLSDSVEKVGQEIKDTRAFATKAITLAHSQEAAKKFQQVQQELDVISAHYAQASRDITALMQQLTQQPLIEIMPLVKQIEAEEDQLKDELIAVLADVQEFTQKATLQAEHDEILAIKLISVAAVFAIVVAIASAQLIGRSITQPLAALIVRLKSIASGDGDLTVMLDDSAKDETGVMAKEFNKFVSGLRETIQSTNEVVKSLGSSSELAMNVMRQTEQSVTEQKQQTEMVAAAVYEMTTTTQDMSKSTAHAAEATAKVREKVNAGKGIATQTNQIIENLVTELNLASDDIGELVEETNNISSVLEAIQSISEQTNLLALNAAIEAARAGETGRGFAVVADEVRTLATRTQSSTADIQDLLERLKTEANKVVSSMEKGKTSAHNCYQKSEQTQQMLDSASDAIEQINDLNTQIATATEQQSMVAVDIDKNINNINELAKETAQGASETADANHNIAKRNIDLHTNFNRFVTD</sequence>
<accession>A0ABT7ET19</accession>
<evidence type="ECO:0000259" key="6">
    <source>
        <dbReference type="PROSITE" id="PS50111"/>
    </source>
</evidence>
<keyword evidence="5" id="KW-1133">Transmembrane helix</keyword>
<dbReference type="PANTHER" id="PTHR32089:SF120">
    <property type="entry name" value="METHYL-ACCEPTING CHEMOTAXIS PROTEIN TLPQ"/>
    <property type="match status" value="1"/>
</dbReference>
<dbReference type="PRINTS" id="PR00260">
    <property type="entry name" value="CHEMTRNSDUCR"/>
</dbReference>
<dbReference type="InterPro" id="IPR003660">
    <property type="entry name" value="HAMP_dom"/>
</dbReference>
<evidence type="ECO:0000256" key="1">
    <source>
        <dbReference type="ARBA" id="ARBA00004370"/>
    </source>
</evidence>
<feature type="domain" description="Methyl-accepting transducer" evidence="6">
    <location>
        <begin position="291"/>
        <end position="527"/>
    </location>
</feature>
<proteinExistence type="inferred from homology"/>
<evidence type="ECO:0000256" key="3">
    <source>
        <dbReference type="ARBA" id="ARBA00029447"/>
    </source>
</evidence>
<dbReference type="SUPFAM" id="SSF58104">
    <property type="entry name" value="Methyl-accepting chemotaxis protein (MCP) signaling domain"/>
    <property type="match status" value="1"/>
</dbReference>
<comment type="caution">
    <text evidence="8">The sequence shown here is derived from an EMBL/GenBank/DDBJ whole genome shotgun (WGS) entry which is preliminary data.</text>
</comment>
<dbReference type="Gene3D" id="1.10.287.950">
    <property type="entry name" value="Methyl-accepting chemotaxis protein"/>
    <property type="match status" value="1"/>
</dbReference>
<keyword evidence="2 4" id="KW-0807">Transducer</keyword>
<evidence type="ECO:0000256" key="5">
    <source>
        <dbReference type="SAM" id="Phobius"/>
    </source>
</evidence>
<gene>
    <name evidence="8" type="ORF">QNM18_24400</name>
</gene>
<keyword evidence="5" id="KW-0812">Transmembrane</keyword>
<feature type="transmembrane region" description="Helical" evidence="5">
    <location>
        <begin position="6"/>
        <end position="30"/>
    </location>
</feature>
<evidence type="ECO:0000313" key="9">
    <source>
        <dbReference type="Proteomes" id="UP001231915"/>
    </source>
</evidence>
<dbReference type="Pfam" id="PF00672">
    <property type="entry name" value="HAMP"/>
    <property type="match status" value="1"/>
</dbReference>
<evidence type="ECO:0000256" key="2">
    <source>
        <dbReference type="ARBA" id="ARBA00023224"/>
    </source>
</evidence>
<dbReference type="InterPro" id="IPR004089">
    <property type="entry name" value="MCPsignal_dom"/>
</dbReference>
<dbReference type="EMBL" id="JASJUT010000015">
    <property type="protein sequence ID" value="MDK2598201.1"/>
    <property type="molecule type" value="Genomic_DNA"/>
</dbReference>